<dbReference type="AlphaFoldDB" id="A0A915Q2Q2"/>
<dbReference type="PANTHER" id="PTHR23048:SF59">
    <property type="entry name" value="EF-HAND SUPERFAMILY PROTEIN"/>
    <property type="match status" value="1"/>
</dbReference>
<dbReference type="GO" id="GO:0016460">
    <property type="term" value="C:myosin II complex"/>
    <property type="evidence" value="ECO:0007669"/>
    <property type="project" value="TreeGrafter"/>
</dbReference>
<dbReference type="SUPFAM" id="SSF47473">
    <property type="entry name" value="EF-hand"/>
    <property type="match status" value="1"/>
</dbReference>
<dbReference type="Gene3D" id="1.10.238.10">
    <property type="entry name" value="EF-hand"/>
    <property type="match status" value="1"/>
</dbReference>
<dbReference type="WBParaSite" id="sdigi.contig5.g658.t1">
    <property type="protein sequence ID" value="sdigi.contig5.g658.t1"/>
    <property type="gene ID" value="sdigi.contig5.g658"/>
</dbReference>
<dbReference type="InterPro" id="IPR011992">
    <property type="entry name" value="EF-hand-dom_pair"/>
</dbReference>
<dbReference type="Pfam" id="PF13499">
    <property type="entry name" value="EF-hand_7"/>
    <property type="match status" value="1"/>
</dbReference>
<evidence type="ECO:0000313" key="4">
    <source>
        <dbReference type="Proteomes" id="UP000887581"/>
    </source>
</evidence>
<dbReference type="InterPro" id="IPR002048">
    <property type="entry name" value="EF_hand_dom"/>
</dbReference>
<dbReference type="GO" id="GO:0005509">
    <property type="term" value="F:calcium ion binding"/>
    <property type="evidence" value="ECO:0007669"/>
    <property type="project" value="InterPro"/>
</dbReference>
<feature type="domain" description="EF-hand" evidence="3">
    <location>
        <begin position="85"/>
        <end position="120"/>
    </location>
</feature>
<evidence type="ECO:0000256" key="2">
    <source>
        <dbReference type="ARBA" id="ARBA00022837"/>
    </source>
</evidence>
<dbReference type="PANTHER" id="PTHR23048">
    <property type="entry name" value="MYOSIN LIGHT CHAIN 1, 3"/>
    <property type="match status" value="1"/>
</dbReference>
<evidence type="ECO:0000256" key="1">
    <source>
        <dbReference type="ARBA" id="ARBA00022737"/>
    </source>
</evidence>
<protein>
    <submittedName>
        <fullName evidence="5">EF-hand domain-containing protein</fullName>
    </submittedName>
</protein>
<reference evidence="5" key="1">
    <citation type="submission" date="2022-11" db="UniProtKB">
        <authorList>
            <consortium name="WormBaseParasite"/>
        </authorList>
    </citation>
    <scope>IDENTIFICATION</scope>
</reference>
<sequence length="156" mass="17889">MSQRTISEYSRRELQEAFSKCDPESTGVTSIKNLKTILRSLGFEPRNDEIRVLTAKIEENGKQRKDKVTFEELSALLSEKLDERNGVREMRAAFELFDSDFKGYITIDDLRKVAKELGETIAEDQLREMILEADTRGSGNVCEADFCTMMKKTSLY</sequence>
<keyword evidence="2" id="KW-0106">Calcium</keyword>
<evidence type="ECO:0000259" key="3">
    <source>
        <dbReference type="PROSITE" id="PS50222"/>
    </source>
</evidence>
<accession>A0A915Q2Q2</accession>
<feature type="domain" description="EF-hand" evidence="3">
    <location>
        <begin position="121"/>
        <end position="156"/>
    </location>
</feature>
<evidence type="ECO:0000313" key="5">
    <source>
        <dbReference type="WBParaSite" id="sdigi.contig5.g658.t1"/>
    </source>
</evidence>
<dbReference type="FunFam" id="1.10.238.10:FF:000001">
    <property type="entry name" value="Calmodulin 1"/>
    <property type="match status" value="1"/>
</dbReference>
<dbReference type="PROSITE" id="PS50222">
    <property type="entry name" value="EF_HAND_2"/>
    <property type="match status" value="2"/>
</dbReference>
<keyword evidence="4" id="KW-1185">Reference proteome</keyword>
<proteinExistence type="predicted"/>
<keyword evidence="1" id="KW-0677">Repeat</keyword>
<dbReference type="InterPro" id="IPR050230">
    <property type="entry name" value="CALM/Myosin/TropC-like"/>
</dbReference>
<dbReference type="SMART" id="SM00054">
    <property type="entry name" value="EFh"/>
    <property type="match status" value="3"/>
</dbReference>
<organism evidence="4 5">
    <name type="scientific">Setaria digitata</name>
    <dbReference type="NCBI Taxonomy" id="48799"/>
    <lineage>
        <taxon>Eukaryota</taxon>
        <taxon>Metazoa</taxon>
        <taxon>Ecdysozoa</taxon>
        <taxon>Nematoda</taxon>
        <taxon>Chromadorea</taxon>
        <taxon>Rhabditida</taxon>
        <taxon>Spirurina</taxon>
        <taxon>Spiruromorpha</taxon>
        <taxon>Filarioidea</taxon>
        <taxon>Setariidae</taxon>
        <taxon>Setaria</taxon>
    </lineage>
</organism>
<dbReference type="Proteomes" id="UP000887581">
    <property type="component" value="Unplaced"/>
</dbReference>
<name>A0A915Q2Q2_9BILA</name>
<dbReference type="CDD" id="cd00051">
    <property type="entry name" value="EFh"/>
    <property type="match status" value="1"/>
</dbReference>